<reference evidence="2" key="1">
    <citation type="submission" date="2023-06" db="EMBL/GenBank/DDBJ databases">
        <title>Genome-scale phylogeny and comparative genomics of the fungal order Sordariales.</title>
        <authorList>
            <consortium name="Lawrence Berkeley National Laboratory"/>
            <person name="Hensen N."/>
            <person name="Bonometti L."/>
            <person name="Westerberg I."/>
            <person name="Brannstrom I.O."/>
            <person name="Guillou S."/>
            <person name="Cros-Aarteil S."/>
            <person name="Calhoun S."/>
            <person name="Haridas S."/>
            <person name="Kuo A."/>
            <person name="Mondo S."/>
            <person name="Pangilinan J."/>
            <person name="Riley R."/>
            <person name="LaButti K."/>
            <person name="Andreopoulos B."/>
            <person name="Lipzen A."/>
            <person name="Chen C."/>
            <person name="Yanf M."/>
            <person name="Daum C."/>
            <person name="Ng V."/>
            <person name="Clum A."/>
            <person name="Steindorff A."/>
            <person name="Ohm R."/>
            <person name="Martin F."/>
            <person name="Silar P."/>
            <person name="Natvig D."/>
            <person name="Lalanne C."/>
            <person name="Gautier V."/>
            <person name="Ament-velasquez S.L."/>
            <person name="Kruys A."/>
            <person name="Hutchinson M.I."/>
            <person name="Powell A.J."/>
            <person name="Barry K."/>
            <person name="Miller A.N."/>
            <person name="Grigoriev I.V."/>
            <person name="Debuchy R."/>
            <person name="Gladieux P."/>
            <person name="Thoren M.H."/>
            <person name="Johannesson H."/>
        </authorList>
    </citation>
    <scope>NUCLEOTIDE SEQUENCE</scope>
    <source>
        <strain evidence="2">SMH3391-2</strain>
    </source>
</reference>
<feature type="transmembrane region" description="Helical" evidence="1">
    <location>
        <begin position="32"/>
        <end position="57"/>
    </location>
</feature>
<sequence>MSRNIKYEPVEGENDDDSLSLHLKKSKQRSTWFWLTVLVLVSTGVGLASGSACFHWGKREGRHAERQDFEADWFSPPGLIDHEFTYRREFALRPGNESDMWWRRVFPIGRGFVQHPEISPVPTGLAVYHQLHCLLMSWAHKWRTHNHTTHG</sequence>
<keyword evidence="1" id="KW-0812">Transmembrane</keyword>
<comment type="caution">
    <text evidence="2">The sequence shown here is derived from an EMBL/GenBank/DDBJ whole genome shotgun (WGS) entry which is preliminary data.</text>
</comment>
<evidence type="ECO:0000313" key="3">
    <source>
        <dbReference type="Proteomes" id="UP001174934"/>
    </source>
</evidence>
<dbReference type="EMBL" id="JAULSR010000013">
    <property type="protein sequence ID" value="KAK0609537.1"/>
    <property type="molecule type" value="Genomic_DNA"/>
</dbReference>
<proteinExistence type="predicted"/>
<name>A0AA39W9K9_9PEZI</name>
<dbReference type="AlphaFoldDB" id="A0AA39W9K9"/>
<evidence type="ECO:0000256" key="1">
    <source>
        <dbReference type="SAM" id="Phobius"/>
    </source>
</evidence>
<accession>A0AA39W9K9</accession>
<keyword evidence="3" id="KW-1185">Reference proteome</keyword>
<keyword evidence="1" id="KW-0472">Membrane</keyword>
<protein>
    <submittedName>
        <fullName evidence="2">Uncharacterized protein</fullName>
    </submittedName>
</protein>
<gene>
    <name evidence="2" type="ORF">B0T17DRAFT_512637</name>
</gene>
<organism evidence="2 3">
    <name type="scientific">Bombardia bombarda</name>
    <dbReference type="NCBI Taxonomy" id="252184"/>
    <lineage>
        <taxon>Eukaryota</taxon>
        <taxon>Fungi</taxon>
        <taxon>Dikarya</taxon>
        <taxon>Ascomycota</taxon>
        <taxon>Pezizomycotina</taxon>
        <taxon>Sordariomycetes</taxon>
        <taxon>Sordariomycetidae</taxon>
        <taxon>Sordariales</taxon>
        <taxon>Lasiosphaeriaceae</taxon>
        <taxon>Bombardia</taxon>
    </lineage>
</organism>
<keyword evidence="1" id="KW-1133">Transmembrane helix</keyword>
<dbReference type="Proteomes" id="UP001174934">
    <property type="component" value="Unassembled WGS sequence"/>
</dbReference>
<evidence type="ECO:0000313" key="2">
    <source>
        <dbReference type="EMBL" id="KAK0609537.1"/>
    </source>
</evidence>